<gene>
    <name evidence="1" type="ORF">I79_009683</name>
</gene>
<reference evidence="2" key="1">
    <citation type="journal article" date="2011" name="Nat. Biotechnol.">
        <title>The genomic sequence of the Chinese hamster ovary (CHO)-K1 cell line.</title>
        <authorList>
            <person name="Xu X."/>
            <person name="Nagarajan H."/>
            <person name="Lewis N.E."/>
            <person name="Pan S."/>
            <person name="Cai Z."/>
            <person name="Liu X."/>
            <person name="Chen W."/>
            <person name="Xie M."/>
            <person name="Wang W."/>
            <person name="Hammond S."/>
            <person name="Andersen M.R."/>
            <person name="Neff N."/>
            <person name="Passarelli B."/>
            <person name="Koh W."/>
            <person name="Fan H.C."/>
            <person name="Wang J."/>
            <person name="Gui Y."/>
            <person name="Lee K.H."/>
            <person name="Betenbaugh M.J."/>
            <person name="Quake S.R."/>
            <person name="Famili I."/>
            <person name="Palsson B.O."/>
            <person name="Wang J."/>
        </authorList>
    </citation>
    <scope>NUCLEOTIDE SEQUENCE [LARGE SCALE GENOMIC DNA]</scope>
    <source>
        <strain evidence="2">CHO K1 cell line</strain>
    </source>
</reference>
<sequence length="101" mass="11829">MGQPSTDGQEQQQQWSGDNLRLGDSLCRLQWVETEVTQALWRSPEVCEWILGIGHAVIYTVEVWFYFVHIVTMPWFFPLYITSSQPVDHAYQISSYQIFTL</sequence>
<dbReference type="EMBL" id="JH000348">
    <property type="protein sequence ID" value="EGV95225.1"/>
    <property type="molecule type" value="Genomic_DNA"/>
</dbReference>
<organism evidence="1 2">
    <name type="scientific">Cricetulus griseus</name>
    <name type="common">Chinese hamster</name>
    <name type="synonym">Cricetulus barabensis griseus</name>
    <dbReference type="NCBI Taxonomy" id="10029"/>
    <lineage>
        <taxon>Eukaryota</taxon>
        <taxon>Metazoa</taxon>
        <taxon>Chordata</taxon>
        <taxon>Craniata</taxon>
        <taxon>Vertebrata</taxon>
        <taxon>Euteleostomi</taxon>
        <taxon>Mammalia</taxon>
        <taxon>Eutheria</taxon>
        <taxon>Euarchontoglires</taxon>
        <taxon>Glires</taxon>
        <taxon>Rodentia</taxon>
        <taxon>Myomorpha</taxon>
        <taxon>Muroidea</taxon>
        <taxon>Cricetidae</taxon>
        <taxon>Cricetinae</taxon>
        <taxon>Cricetulus</taxon>
    </lineage>
</organism>
<dbReference type="AlphaFoldDB" id="G3HGF7"/>
<accession>G3HGF7</accession>
<dbReference type="InParanoid" id="G3HGF7"/>
<evidence type="ECO:0000313" key="2">
    <source>
        <dbReference type="Proteomes" id="UP000001075"/>
    </source>
</evidence>
<proteinExistence type="predicted"/>
<evidence type="ECO:0000313" key="1">
    <source>
        <dbReference type="EMBL" id="EGV95225.1"/>
    </source>
</evidence>
<name>G3HGF7_CRIGR</name>
<dbReference type="Proteomes" id="UP000001075">
    <property type="component" value="Unassembled WGS sequence"/>
</dbReference>
<protein>
    <submittedName>
        <fullName evidence="1">Uncharacterized protein</fullName>
    </submittedName>
</protein>